<feature type="signal peptide" evidence="1">
    <location>
        <begin position="1"/>
        <end position="24"/>
    </location>
</feature>
<accession>A0A2S2PC77</accession>
<evidence type="ECO:0000313" key="2">
    <source>
        <dbReference type="EMBL" id="MBY26982.1"/>
    </source>
</evidence>
<sequence>MRFLLAIISAFAFSVVIVVSYVDAKHVATTIDGKIHLITTLKHADQTKVKNEDEHTTLKEDRGNESHSTLIPQIFTPLSLITTTPTPEEDRDCPNGYYYHELYGCVKIYV</sequence>
<keyword evidence="1" id="KW-0732">Signal</keyword>
<dbReference type="AlphaFoldDB" id="A0A2S2PC77"/>
<evidence type="ECO:0000256" key="1">
    <source>
        <dbReference type="SAM" id="SignalP"/>
    </source>
</evidence>
<proteinExistence type="predicted"/>
<gene>
    <name evidence="2" type="ORF">g.40529</name>
</gene>
<dbReference type="EMBL" id="GGMR01014363">
    <property type="protein sequence ID" value="MBY26982.1"/>
    <property type="molecule type" value="Transcribed_RNA"/>
</dbReference>
<organism evidence="2">
    <name type="scientific">Schizaphis graminum</name>
    <name type="common">Green bug aphid</name>
    <dbReference type="NCBI Taxonomy" id="13262"/>
    <lineage>
        <taxon>Eukaryota</taxon>
        <taxon>Metazoa</taxon>
        <taxon>Ecdysozoa</taxon>
        <taxon>Arthropoda</taxon>
        <taxon>Hexapoda</taxon>
        <taxon>Insecta</taxon>
        <taxon>Pterygota</taxon>
        <taxon>Neoptera</taxon>
        <taxon>Paraneoptera</taxon>
        <taxon>Hemiptera</taxon>
        <taxon>Sternorrhyncha</taxon>
        <taxon>Aphidomorpha</taxon>
        <taxon>Aphidoidea</taxon>
        <taxon>Aphididae</taxon>
        <taxon>Aphidini</taxon>
        <taxon>Schizaphis</taxon>
    </lineage>
</organism>
<feature type="chain" id="PRO_5015398968" evidence="1">
    <location>
        <begin position="25"/>
        <end position="110"/>
    </location>
</feature>
<protein>
    <submittedName>
        <fullName evidence="2">Uncharacterized protein</fullName>
    </submittedName>
</protein>
<reference evidence="2" key="1">
    <citation type="submission" date="2018-04" db="EMBL/GenBank/DDBJ databases">
        <title>Transcriptome of Schizaphis graminum biotype I.</title>
        <authorList>
            <person name="Scully E.D."/>
            <person name="Geib S.M."/>
            <person name="Palmer N.A."/>
            <person name="Koch K."/>
            <person name="Bradshaw J."/>
            <person name="Heng-Moss T."/>
            <person name="Sarath G."/>
        </authorList>
    </citation>
    <scope>NUCLEOTIDE SEQUENCE</scope>
</reference>
<name>A0A2S2PC77_SCHGA</name>